<name>A0A2P5C5K8_PARAD</name>
<reference evidence="2" key="1">
    <citation type="submission" date="2016-06" db="EMBL/GenBank/DDBJ databases">
        <title>Parallel loss of symbiosis genes in relatives of nitrogen-fixing non-legume Parasponia.</title>
        <authorList>
            <person name="Van Velzen R."/>
            <person name="Holmer R."/>
            <person name="Bu F."/>
            <person name="Rutten L."/>
            <person name="Van Zeijl A."/>
            <person name="Liu W."/>
            <person name="Santuari L."/>
            <person name="Cao Q."/>
            <person name="Sharma T."/>
            <person name="Shen D."/>
            <person name="Roswanjaya Y."/>
            <person name="Wardhani T."/>
            <person name="Kalhor M.S."/>
            <person name="Jansen J."/>
            <person name="Van den Hoogen J."/>
            <person name="Gungor B."/>
            <person name="Hartog M."/>
            <person name="Hontelez J."/>
            <person name="Verver J."/>
            <person name="Yang W.-C."/>
            <person name="Schijlen E."/>
            <person name="Repin R."/>
            <person name="Schilthuizen M."/>
            <person name="Schranz E."/>
            <person name="Heidstra R."/>
            <person name="Miyata K."/>
            <person name="Fedorova E."/>
            <person name="Kohlen W."/>
            <person name="Bisseling T."/>
            <person name="Smit S."/>
            <person name="Geurts R."/>
        </authorList>
    </citation>
    <scope>NUCLEOTIDE SEQUENCE [LARGE SCALE GENOMIC DNA]</scope>
    <source>
        <strain evidence="2">cv. WU1-14</strain>
    </source>
</reference>
<sequence>MLHKPIEYCIYIYQTYINNKIQLWIALMIIKKVKLL</sequence>
<protein>
    <submittedName>
        <fullName evidence="1">Uncharacterized protein</fullName>
    </submittedName>
</protein>
<evidence type="ECO:0000313" key="2">
    <source>
        <dbReference type="Proteomes" id="UP000237105"/>
    </source>
</evidence>
<comment type="caution">
    <text evidence="1">The sequence shown here is derived from an EMBL/GenBank/DDBJ whole genome shotgun (WGS) entry which is preliminary data.</text>
</comment>
<keyword evidence="2" id="KW-1185">Reference proteome</keyword>
<dbReference type="Proteomes" id="UP000237105">
    <property type="component" value="Unassembled WGS sequence"/>
</dbReference>
<gene>
    <name evidence="1" type="ORF">PanWU01x14_183000</name>
</gene>
<dbReference type="AlphaFoldDB" id="A0A2P5C5K8"/>
<proteinExistence type="predicted"/>
<accession>A0A2P5C5K8</accession>
<dbReference type="EMBL" id="JXTB01000173">
    <property type="protein sequence ID" value="PON56288.1"/>
    <property type="molecule type" value="Genomic_DNA"/>
</dbReference>
<evidence type="ECO:0000313" key="1">
    <source>
        <dbReference type="EMBL" id="PON56288.1"/>
    </source>
</evidence>
<organism evidence="1 2">
    <name type="scientific">Parasponia andersonii</name>
    <name type="common">Sponia andersonii</name>
    <dbReference type="NCBI Taxonomy" id="3476"/>
    <lineage>
        <taxon>Eukaryota</taxon>
        <taxon>Viridiplantae</taxon>
        <taxon>Streptophyta</taxon>
        <taxon>Embryophyta</taxon>
        <taxon>Tracheophyta</taxon>
        <taxon>Spermatophyta</taxon>
        <taxon>Magnoliopsida</taxon>
        <taxon>eudicotyledons</taxon>
        <taxon>Gunneridae</taxon>
        <taxon>Pentapetalae</taxon>
        <taxon>rosids</taxon>
        <taxon>fabids</taxon>
        <taxon>Rosales</taxon>
        <taxon>Cannabaceae</taxon>
        <taxon>Parasponia</taxon>
    </lineage>
</organism>